<proteinExistence type="predicted"/>
<reference evidence="2 3" key="2">
    <citation type="journal article" date="2011" name="Stand. Genomic Sci.">
        <title>Complete genome sequence of Truepera radiovictrix type strain (RQ-24).</title>
        <authorList>
            <person name="Ivanova N."/>
            <person name="Rohde C."/>
            <person name="Munk C."/>
            <person name="Nolan M."/>
            <person name="Lucas S."/>
            <person name="Del Rio T.G."/>
            <person name="Tice H."/>
            <person name="Deshpande S."/>
            <person name="Cheng J.F."/>
            <person name="Tapia R."/>
            <person name="Han C."/>
            <person name="Goodwin L."/>
            <person name="Pitluck S."/>
            <person name="Liolios K."/>
            <person name="Mavromatis K."/>
            <person name="Mikhailova N."/>
            <person name="Pati A."/>
            <person name="Chen A."/>
            <person name="Palaniappan K."/>
            <person name="Land M."/>
            <person name="Hauser L."/>
            <person name="Chang Y.J."/>
            <person name="Jeffries C.D."/>
            <person name="Brambilla E."/>
            <person name="Rohde M."/>
            <person name="Goker M."/>
            <person name="Tindall B.J."/>
            <person name="Woyke T."/>
            <person name="Bristow J."/>
            <person name="Eisen J.A."/>
            <person name="Markowitz V."/>
            <person name="Hugenholtz P."/>
            <person name="Kyrpides N.C."/>
            <person name="Klenk H.P."/>
            <person name="Lapidus A."/>
        </authorList>
    </citation>
    <scope>NUCLEOTIDE SEQUENCE [LARGE SCALE GENOMIC DNA]</scope>
    <source>
        <strain evidence="3">DSM 17093 / CIP 108686 / LMG 22925 / RQ-24</strain>
    </source>
</reference>
<reference evidence="3" key="1">
    <citation type="submission" date="2010-05" db="EMBL/GenBank/DDBJ databases">
        <title>The complete genome of Truepera radiovictris DSM 17093.</title>
        <authorList>
            <consortium name="US DOE Joint Genome Institute (JGI-PGF)"/>
            <person name="Lucas S."/>
            <person name="Copeland A."/>
            <person name="Lapidus A."/>
            <person name="Glavina del Rio T."/>
            <person name="Dalin E."/>
            <person name="Tice H."/>
            <person name="Bruce D."/>
            <person name="Goodwin L."/>
            <person name="Pitluck S."/>
            <person name="Kyrpides N."/>
            <person name="Mavromatis K."/>
            <person name="Ovchinnikova G."/>
            <person name="Munk A.C."/>
            <person name="Detter J.C."/>
            <person name="Han C."/>
            <person name="Tapia R."/>
            <person name="Land M."/>
            <person name="Hauser L."/>
            <person name="Markowitz V."/>
            <person name="Cheng J.-F."/>
            <person name="Hugenholtz P."/>
            <person name="Woyke T."/>
            <person name="Wu D."/>
            <person name="Tindall B."/>
            <person name="Pomrenke H.G."/>
            <person name="Brambilla E."/>
            <person name="Klenk H.-P."/>
            <person name="Eisen J.A."/>
        </authorList>
    </citation>
    <scope>NUCLEOTIDE SEQUENCE [LARGE SCALE GENOMIC DNA]</scope>
    <source>
        <strain evidence="3">DSM 17093 / CIP 108686 / LMG 22925 / RQ-24</strain>
    </source>
</reference>
<feature type="chain" id="PRO_5003094321" evidence="1">
    <location>
        <begin position="23"/>
        <end position="44"/>
    </location>
</feature>
<sequence>MRNVRRWAVVLFLVVSSAGALANGTVKGSGRVACPNPIQDALLR</sequence>
<name>D7CVJ4_TRURR</name>
<dbReference type="AlphaFoldDB" id="D7CVJ4"/>
<evidence type="ECO:0000256" key="1">
    <source>
        <dbReference type="SAM" id="SignalP"/>
    </source>
</evidence>
<gene>
    <name evidence="2" type="ordered locus">Trad_1095</name>
</gene>
<dbReference type="EMBL" id="CP002049">
    <property type="protein sequence ID" value="ADI14222.1"/>
    <property type="molecule type" value="Genomic_DNA"/>
</dbReference>
<dbReference type="Proteomes" id="UP000000379">
    <property type="component" value="Chromosome"/>
</dbReference>
<organism evidence="2 3">
    <name type="scientific">Truepera radiovictrix (strain DSM 17093 / CIP 108686 / LMG 22925 / RQ-24)</name>
    <dbReference type="NCBI Taxonomy" id="649638"/>
    <lineage>
        <taxon>Bacteria</taxon>
        <taxon>Thermotogati</taxon>
        <taxon>Deinococcota</taxon>
        <taxon>Deinococci</taxon>
        <taxon>Trueperales</taxon>
        <taxon>Trueperaceae</taxon>
        <taxon>Truepera</taxon>
    </lineage>
</organism>
<evidence type="ECO:0000313" key="2">
    <source>
        <dbReference type="EMBL" id="ADI14222.1"/>
    </source>
</evidence>
<accession>D7CVJ4</accession>
<evidence type="ECO:0000313" key="3">
    <source>
        <dbReference type="Proteomes" id="UP000000379"/>
    </source>
</evidence>
<dbReference type="HOGENOM" id="CLU_3223479_0_0_0"/>
<protein>
    <submittedName>
        <fullName evidence="2">Uncharacterized protein</fullName>
    </submittedName>
</protein>
<feature type="signal peptide" evidence="1">
    <location>
        <begin position="1"/>
        <end position="22"/>
    </location>
</feature>
<keyword evidence="3" id="KW-1185">Reference proteome</keyword>
<dbReference type="KEGG" id="tra:Trad_1095"/>
<keyword evidence="1" id="KW-0732">Signal</keyword>